<feature type="domain" description="ABC transmembrane type-1" evidence="9">
    <location>
        <begin position="29"/>
        <end position="315"/>
    </location>
</feature>
<gene>
    <name evidence="10" type="primary">msbA_7</name>
    <name evidence="10" type="ORF">BEH84_01957</name>
</gene>
<dbReference type="GO" id="GO:0015421">
    <property type="term" value="F:ABC-type oligopeptide transporter activity"/>
    <property type="evidence" value="ECO:0007669"/>
    <property type="project" value="TreeGrafter"/>
</dbReference>
<dbReference type="InterPro" id="IPR027417">
    <property type="entry name" value="P-loop_NTPase"/>
</dbReference>
<dbReference type="InterPro" id="IPR036640">
    <property type="entry name" value="ABC1_TM_sf"/>
</dbReference>
<dbReference type="Proteomes" id="UP000095003">
    <property type="component" value="Unassembled WGS sequence"/>
</dbReference>
<dbReference type="InterPro" id="IPR039421">
    <property type="entry name" value="Type_1_exporter"/>
</dbReference>
<dbReference type="PANTHER" id="PTHR43394">
    <property type="entry name" value="ATP-DEPENDENT PERMEASE MDL1, MITOCHONDRIAL"/>
    <property type="match status" value="1"/>
</dbReference>
<feature type="transmembrane region" description="Helical" evidence="7">
    <location>
        <begin position="27"/>
        <end position="48"/>
    </location>
</feature>
<dbReference type="AlphaFoldDB" id="A0A1E3ARJ8"/>
<dbReference type="SMART" id="SM00382">
    <property type="entry name" value="AAA"/>
    <property type="match status" value="1"/>
</dbReference>
<keyword evidence="6 7" id="KW-0472">Membrane</keyword>
<organism evidence="10 11">
    <name type="scientific">Eisenbergiella tayi</name>
    <dbReference type="NCBI Taxonomy" id="1432052"/>
    <lineage>
        <taxon>Bacteria</taxon>
        <taxon>Bacillati</taxon>
        <taxon>Bacillota</taxon>
        <taxon>Clostridia</taxon>
        <taxon>Lachnospirales</taxon>
        <taxon>Lachnospiraceae</taxon>
        <taxon>Eisenbergiella</taxon>
    </lineage>
</organism>
<protein>
    <submittedName>
        <fullName evidence="10">Lipid A export ATP-binding/permease protein MsbA</fullName>
        <ecNumber evidence="10">3.6.3.-</ecNumber>
    </submittedName>
</protein>
<evidence type="ECO:0000256" key="2">
    <source>
        <dbReference type="ARBA" id="ARBA00022692"/>
    </source>
</evidence>
<feature type="transmembrane region" description="Helical" evidence="7">
    <location>
        <begin position="60"/>
        <end position="79"/>
    </location>
</feature>
<reference evidence="10 11" key="1">
    <citation type="submission" date="2016-07" db="EMBL/GenBank/DDBJ databases">
        <title>Characterization of isolates of Eisenbergiella tayi derived from blood cultures, using whole genome sequencing.</title>
        <authorList>
            <person name="Burdz T."/>
            <person name="Wiebe D."/>
            <person name="Huynh C."/>
            <person name="Bernard K."/>
        </authorList>
    </citation>
    <scope>NUCLEOTIDE SEQUENCE [LARGE SCALE GENOMIC DNA]</scope>
    <source>
        <strain evidence="10 11">NML 120489</strain>
    </source>
</reference>
<evidence type="ECO:0000256" key="4">
    <source>
        <dbReference type="ARBA" id="ARBA00022840"/>
    </source>
</evidence>
<comment type="caution">
    <text evidence="10">The sequence shown here is derived from an EMBL/GenBank/DDBJ whole genome shotgun (WGS) entry which is preliminary data.</text>
</comment>
<keyword evidence="3" id="KW-0547">Nucleotide-binding</keyword>
<dbReference type="Pfam" id="PF00005">
    <property type="entry name" value="ABC_tran"/>
    <property type="match status" value="1"/>
</dbReference>
<evidence type="ECO:0000256" key="5">
    <source>
        <dbReference type="ARBA" id="ARBA00022989"/>
    </source>
</evidence>
<keyword evidence="2 7" id="KW-0812">Transmembrane</keyword>
<dbReference type="Gene3D" id="1.20.1560.10">
    <property type="entry name" value="ABC transporter type 1, transmembrane domain"/>
    <property type="match status" value="1"/>
</dbReference>
<dbReference type="InterPro" id="IPR003439">
    <property type="entry name" value="ABC_transporter-like_ATP-bd"/>
</dbReference>
<sequence length="597" mass="68242">MDKSEPKSFWSNIILLFRFIAGIDKKIFIWLGISVCISALIPFPYILLSRKVIDSFANGADYSATVKIIVIMAVSGWLIKTMNQFINTELDKKVKRLEYEAIQRLFYKMSVLDYVLLDDADTKDKFGKATKCVMALNFYELILSVRTFFSSILILLGVLGIIASVDVWLLIIVSFVIVVNAYANSRLKKYRYKIDNELWPIDRKMEWYMQFSANIEYAKEIRVNQLQKFIFDKYRKLSDTYYKLLDQITNSEGAVKHIGLFLSMLQENMAYLVLGYKILVEKTLTVGDFTMTFSAIASFKDACSGIIDGVIEVLNRGRYFSKYLEFMELEGNSSKGDVPVTINPVQGAEIEFSHVSFRYPNQKEYALKDINVKLSPFTRAAVIGDNGAGKTTFIKLLCRLYEPDEGIITLNGKDIRTYDYKEYQKILAVVFQDYKLFSFSVRENILFSNEGKIKDEEIYGKAKLLGADSIISKLPEGLDTLLFKDYDVSGVNLSGGEGQKIAILRALFKQSEIMILDEPTAALDPDAEKKIYEGFEMLTRGKTAIYISHRLASARYCDVILVFKDGRLCEQGSHEELIGMDGEYKRLYRIQADYYAN</sequence>
<proteinExistence type="predicted"/>
<dbReference type="GeneID" id="93300945"/>
<feature type="transmembrane region" description="Helical" evidence="7">
    <location>
        <begin position="138"/>
        <end position="161"/>
    </location>
</feature>
<evidence type="ECO:0000256" key="6">
    <source>
        <dbReference type="ARBA" id="ARBA00023136"/>
    </source>
</evidence>
<accession>A0A1E3ARJ8</accession>
<name>A0A1E3ARJ8_9FIRM</name>
<dbReference type="SUPFAM" id="SSF52540">
    <property type="entry name" value="P-loop containing nucleoside triphosphate hydrolases"/>
    <property type="match status" value="1"/>
</dbReference>
<dbReference type="GO" id="GO:0005524">
    <property type="term" value="F:ATP binding"/>
    <property type="evidence" value="ECO:0007669"/>
    <property type="project" value="UniProtKB-KW"/>
</dbReference>
<dbReference type="GO" id="GO:0016887">
    <property type="term" value="F:ATP hydrolysis activity"/>
    <property type="evidence" value="ECO:0007669"/>
    <property type="project" value="InterPro"/>
</dbReference>
<dbReference type="RefSeq" id="WP_069156676.1">
    <property type="nucleotide sequence ID" value="NZ_DBFYTC010000119.1"/>
</dbReference>
<dbReference type="InterPro" id="IPR003593">
    <property type="entry name" value="AAA+_ATPase"/>
</dbReference>
<dbReference type="EMBL" id="MCGI01000002">
    <property type="protein sequence ID" value="ODM11348.1"/>
    <property type="molecule type" value="Genomic_DNA"/>
</dbReference>
<evidence type="ECO:0000256" key="7">
    <source>
        <dbReference type="SAM" id="Phobius"/>
    </source>
</evidence>
<evidence type="ECO:0000256" key="3">
    <source>
        <dbReference type="ARBA" id="ARBA00022741"/>
    </source>
</evidence>
<dbReference type="PROSITE" id="PS50929">
    <property type="entry name" value="ABC_TM1F"/>
    <property type="match status" value="1"/>
</dbReference>
<dbReference type="GO" id="GO:0005886">
    <property type="term" value="C:plasma membrane"/>
    <property type="evidence" value="ECO:0007669"/>
    <property type="project" value="UniProtKB-SubCell"/>
</dbReference>
<evidence type="ECO:0000313" key="10">
    <source>
        <dbReference type="EMBL" id="ODM11348.1"/>
    </source>
</evidence>
<evidence type="ECO:0000259" key="9">
    <source>
        <dbReference type="PROSITE" id="PS50929"/>
    </source>
</evidence>
<feature type="transmembrane region" description="Helical" evidence="7">
    <location>
        <begin position="167"/>
        <end position="183"/>
    </location>
</feature>
<comment type="subcellular location">
    <subcellularLocation>
        <location evidence="1">Cell membrane</location>
        <topology evidence="1">Multi-pass membrane protein</topology>
    </subcellularLocation>
</comment>
<dbReference type="InterPro" id="IPR011527">
    <property type="entry name" value="ABC1_TM_dom"/>
</dbReference>
<dbReference type="PANTHER" id="PTHR43394:SF1">
    <property type="entry name" value="ATP-BINDING CASSETTE SUB-FAMILY B MEMBER 10, MITOCHONDRIAL"/>
    <property type="match status" value="1"/>
</dbReference>
<evidence type="ECO:0000313" key="11">
    <source>
        <dbReference type="Proteomes" id="UP000095003"/>
    </source>
</evidence>
<dbReference type="PROSITE" id="PS50893">
    <property type="entry name" value="ABC_TRANSPORTER_2"/>
    <property type="match status" value="1"/>
</dbReference>
<dbReference type="SUPFAM" id="SSF90123">
    <property type="entry name" value="ABC transporter transmembrane region"/>
    <property type="match status" value="1"/>
</dbReference>
<dbReference type="EC" id="3.6.3.-" evidence="10"/>
<keyword evidence="4 10" id="KW-0067">ATP-binding</keyword>
<keyword evidence="5 7" id="KW-1133">Transmembrane helix</keyword>
<evidence type="ECO:0000256" key="1">
    <source>
        <dbReference type="ARBA" id="ARBA00004651"/>
    </source>
</evidence>
<dbReference type="Gene3D" id="3.40.50.300">
    <property type="entry name" value="P-loop containing nucleotide triphosphate hydrolases"/>
    <property type="match status" value="1"/>
</dbReference>
<keyword evidence="10" id="KW-0378">Hydrolase</keyword>
<evidence type="ECO:0000259" key="8">
    <source>
        <dbReference type="PROSITE" id="PS50893"/>
    </source>
</evidence>
<feature type="domain" description="ABC transporter" evidence="8">
    <location>
        <begin position="350"/>
        <end position="590"/>
    </location>
</feature>